<reference evidence="1 2" key="1">
    <citation type="submission" date="2017-08" db="EMBL/GenBank/DDBJ databases">
        <title>Aeromonas veronii bv sobria strain NS22 whole genome sequencing.</title>
        <authorList>
            <person name="Katharios P."/>
            <person name="Ha V.Q."/>
            <person name="Smyrli M."/>
        </authorList>
    </citation>
    <scope>NUCLEOTIDE SEQUENCE [LARGE SCALE GENOMIC DNA]</scope>
    <source>
        <strain evidence="1 2">NS22</strain>
    </source>
</reference>
<evidence type="ECO:0000313" key="1">
    <source>
        <dbReference type="EMBL" id="TYD47865.1"/>
    </source>
</evidence>
<dbReference type="EMBL" id="NQMC01000003">
    <property type="protein sequence ID" value="TYD47865.1"/>
    <property type="molecule type" value="Genomic_DNA"/>
</dbReference>
<gene>
    <name evidence="1" type="ORF">CJF24_01875</name>
</gene>
<evidence type="ECO:0000313" key="2">
    <source>
        <dbReference type="Proteomes" id="UP000323129"/>
    </source>
</evidence>
<dbReference type="RefSeq" id="WP_115521198.1">
    <property type="nucleotide sequence ID" value="NZ_JBHFNG010000024.1"/>
</dbReference>
<name>A0ABY3MRE0_AERVE</name>
<dbReference type="Proteomes" id="UP000323129">
    <property type="component" value="Unassembled WGS sequence"/>
</dbReference>
<protein>
    <submittedName>
        <fullName evidence="1">Uncharacterized protein</fullName>
    </submittedName>
</protein>
<accession>A0ABY3MRE0</accession>
<keyword evidence="2" id="KW-1185">Reference proteome</keyword>
<sequence>MSVHELDLLENAIDSLSEALSKFEEGEDGDHKAYKFAVLHMAHFIELIFKHHIASKHSLLIYKDPFSQKLDRNKTIGLWECVNFINNEDSGAVSPKLRADLEWIKRLRNDIEHHKFKMDVEQVRDAIGRLFHSVMEFLDERTELNVEERIPQRTRETFKILSDEYEFSIRTAIKEAEEVENENPIDYSSDPDANPVRIDCPECGHFTLVLNGNSDTGYRCTFCGNEDSDELPGACDICGIHATQGELDFWPLEDGGVEARCYFCSGRYYAEKDD</sequence>
<comment type="caution">
    <text evidence="1">The sequence shown here is derived from an EMBL/GenBank/DDBJ whole genome shotgun (WGS) entry which is preliminary data.</text>
</comment>
<organism evidence="1 2">
    <name type="scientific">Aeromonas veronii</name>
    <dbReference type="NCBI Taxonomy" id="654"/>
    <lineage>
        <taxon>Bacteria</taxon>
        <taxon>Pseudomonadati</taxon>
        <taxon>Pseudomonadota</taxon>
        <taxon>Gammaproteobacteria</taxon>
        <taxon>Aeromonadales</taxon>
        <taxon>Aeromonadaceae</taxon>
        <taxon>Aeromonas</taxon>
    </lineage>
</organism>
<proteinExistence type="predicted"/>